<name>A0A1F6X8F6_9BACT</name>
<evidence type="ECO:0000256" key="1">
    <source>
        <dbReference type="SAM" id="MobiDB-lite"/>
    </source>
</evidence>
<proteinExistence type="predicted"/>
<organism evidence="4 5">
    <name type="scientific">Candidatus Nomurabacteria bacterium RIFCSPLOWO2_01_FULL_40_15</name>
    <dbReference type="NCBI Taxonomy" id="1801772"/>
    <lineage>
        <taxon>Bacteria</taxon>
        <taxon>Candidatus Nomuraibacteriota</taxon>
    </lineage>
</organism>
<protein>
    <submittedName>
        <fullName evidence="4">Uncharacterized protein</fullName>
    </submittedName>
</protein>
<feature type="region of interest" description="Disordered" evidence="1">
    <location>
        <begin position="210"/>
        <end position="229"/>
    </location>
</feature>
<gene>
    <name evidence="4" type="ORF">A2911_01660</name>
</gene>
<keyword evidence="3" id="KW-0732">Signal</keyword>
<feature type="signal peptide" evidence="3">
    <location>
        <begin position="1"/>
        <end position="20"/>
    </location>
</feature>
<keyword evidence="2" id="KW-1133">Transmembrane helix</keyword>
<dbReference type="AlphaFoldDB" id="A0A1F6X8F6"/>
<sequence length="229" mass="24574">MRLMLAVFVAMVLGSYQARAQTKPKFFSSQTTCLVALRSGNFEYYVPIDTTNRGQNPATGPNKKVSPLEADACVHMRTTAGPQHIVRQSGSLLRWQLVNGTWVPYADDACGNDVDKVAYLSALSTTSTQAEALGRLMGRIEHDVHITSDTLVFKVVGGLDITIPPFPESSGPTIRRGGHGWRNFAIGFVSAAAVGTATYFIFKKKNPRGPGVITQPPGPGVDTRPPTGG</sequence>
<evidence type="ECO:0000313" key="4">
    <source>
        <dbReference type="EMBL" id="OGI90426.1"/>
    </source>
</evidence>
<feature type="transmembrane region" description="Helical" evidence="2">
    <location>
        <begin position="184"/>
        <end position="202"/>
    </location>
</feature>
<feature type="chain" id="PRO_5009527413" evidence="3">
    <location>
        <begin position="21"/>
        <end position="229"/>
    </location>
</feature>
<keyword evidence="2" id="KW-0812">Transmembrane</keyword>
<keyword evidence="2" id="KW-0472">Membrane</keyword>
<dbReference type="Proteomes" id="UP000176814">
    <property type="component" value="Unassembled WGS sequence"/>
</dbReference>
<reference evidence="4 5" key="1">
    <citation type="journal article" date="2016" name="Nat. Commun.">
        <title>Thousands of microbial genomes shed light on interconnected biogeochemical processes in an aquifer system.</title>
        <authorList>
            <person name="Anantharaman K."/>
            <person name="Brown C.T."/>
            <person name="Hug L.A."/>
            <person name="Sharon I."/>
            <person name="Castelle C.J."/>
            <person name="Probst A.J."/>
            <person name="Thomas B.C."/>
            <person name="Singh A."/>
            <person name="Wilkins M.J."/>
            <person name="Karaoz U."/>
            <person name="Brodie E.L."/>
            <person name="Williams K.H."/>
            <person name="Hubbard S.S."/>
            <person name="Banfield J.F."/>
        </authorList>
    </citation>
    <scope>NUCLEOTIDE SEQUENCE [LARGE SCALE GENOMIC DNA]</scope>
</reference>
<dbReference type="EMBL" id="MFUW01000012">
    <property type="protein sequence ID" value="OGI90426.1"/>
    <property type="molecule type" value="Genomic_DNA"/>
</dbReference>
<accession>A0A1F6X8F6</accession>
<evidence type="ECO:0000256" key="2">
    <source>
        <dbReference type="SAM" id="Phobius"/>
    </source>
</evidence>
<comment type="caution">
    <text evidence="4">The sequence shown here is derived from an EMBL/GenBank/DDBJ whole genome shotgun (WGS) entry which is preliminary data.</text>
</comment>
<evidence type="ECO:0000313" key="5">
    <source>
        <dbReference type="Proteomes" id="UP000176814"/>
    </source>
</evidence>
<evidence type="ECO:0000256" key="3">
    <source>
        <dbReference type="SAM" id="SignalP"/>
    </source>
</evidence>